<feature type="signal peptide" evidence="2">
    <location>
        <begin position="1"/>
        <end position="20"/>
    </location>
</feature>
<keyword evidence="2" id="KW-0732">Signal</keyword>
<evidence type="ECO:0000256" key="2">
    <source>
        <dbReference type="SAM" id="SignalP"/>
    </source>
</evidence>
<proteinExistence type="predicted"/>
<dbReference type="AlphaFoldDB" id="A0AAD5PQQ6"/>
<organism evidence="3 4">
    <name type="scientific">Daphnia sinensis</name>
    <dbReference type="NCBI Taxonomy" id="1820382"/>
    <lineage>
        <taxon>Eukaryota</taxon>
        <taxon>Metazoa</taxon>
        <taxon>Ecdysozoa</taxon>
        <taxon>Arthropoda</taxon>
        <taxon>Crustacea</taxon>
        <taxon>Branchiopoda</taxon>
        <taxon>Diplostraca</taxon>
        <taxon>Cladocera</taxon>
        <taxon>Anomopoda</taxon>
        <taxon>Daphniidae</taxon>
        <taxon>Daphnia</taxon>
        <taxon>Daphnia similis group</taxon>
    </lineage>
</organism>
<feature type="compositionally biased region" description="Basic residues" evidence="1">
    <location>
        <begin position="88"/>
        <end position="106"/>
    </location>
</feature>
<feature type="chain" id="PRO_5042260370" evidence="2">
    <location>
        <begin position="21"/>
        <end position="254"/>
    </location>
</feature>
<feature type="region of interest" description="Disordered" evidence="1">
    <location>
        <begin position="211"/>
        <end position="235"/>
    </location>
</feature>
<feature type="compositionally biased region" description="Basic residues" evidence="1">
    <location>
        <begin position="38"/>
        <end position="53"/>
    </location>
</feature>
<gene>
    <name evidence="3" type="ORF">GHT06_019610</name>
</gene>
<dbReference type="Proteomes" id="UP000820818">
    <property type="component" value="Linkage Group LG8"/>
</dbReference>
<name>A0AAD5PQQ6_9CRUS</name>
<evidence type="ECO:0000313" key="3">
    <source>
        <dbReference type="EMBL" id="KAI9554338.1"/>
    </source>
</evidence>
<keyword evidence="4" id="KW-1185">Reference proteome</keyword>
<feature type="compositionally biased region" description="Low complexity" evidence="1">
    <location>
        <begin position="119"/>
        <end position="128"/>
    </location>
</feature>
<sequence length="254" mass="28614">MKFSASAAIFLAVCLVYVHADERRTSPYGGHRPSPYRPTHHPKPLPVKPHRPLPYHPKPIKPLPYHPKPQHPTPYKPKPQHPTPYKPKPQHPKPQRPSTHRPKPQRPNRPWVMRPQSDNTNININSNTNSNEDIILAELFSQLLSNEEDLCLFDTECFDKKLKTKDIVVEAKANITEDQKAATTKDTETATTNDTEDAITSDIEVVITSEAEATATSDAEASLDQIEQTEEEDAVVVEPRMEAEVEEDVGMAMV</sequence>
<feature type="compositionally biased region" description="Low complexity" evidence="1">
    <location>
        <begin position="211"/>
        <end position="222"/>
    </location>
</feature>
<accession>A0AAD5PQQ6</accession>
<evidence type="ECO:0000313" key="4">
    <source>
        <dbReference type="Proteomes" id="UP000820818"/>
    </source>
</evidence>
<reference evidence="3 4" key="1">
    <citation type="submission" date="2022-05" db="EMBL/GenBank/DDBJ databases">
        <title>A multi-omics perspective on studying reproductive biology in Daphnia sinensis.</title>
        <authorList>
            <person name="Jia J."/>
        </authorList>
    </citation>
    <scope>NUCLEOTIDE SEQUENCE [LARGE SCALE GENOMIC DNA]</scope>
    <source>
        <strain evidence="3 4">WSL</strain>
    </source>
</reference>
<comment type="caution">
    <text evidence="3">The sequence shown here is derived from an EMBL/GenBank/DDBJ whole genome shotgun (WGS) entry which is preliminary data.</text>
</comment>
<feature type="region of interest" description="Disordered" evidence="1">
    <location>
        <begin position="24"/>
        <end position="128"/>
    </location>
</feature>
<protein>
    <submittedName>
        <fullName evidence="3">Uncharacterized protein</fullName>
    </submittedName>
</protein>
<dbReference type="EMBL" id="WJBH02000008">
    <property type="protein sequence ID" value="KAI9554338.1"/>
    <property type="molecule type" value="Genomic_DNA"/>
</dbReference>
<feature type="compositionally biased region" description="Pro residues" evidence="1">
    <location>
        <begin position="54"/>
        <end position="87"/>
    </location>
</feature>
<evidence type="ECO:0000256" key="1">
    <source>
        <dbReference type="SAM" id="MobiDB-lite"/>
    </source>
</evidence>